<dbReference type="PANTHER" id="PTHR42928:SF5">
    <property type="entry name" value="BLR1237 PROTEIN"/>
    <property type="match status" value="1"/>
</dbReference>
<dbReference type="Gene3D" id="3.40.190.150">
    <property type="entry name" value="Bordetella uptake gene, domain 1"/>
    <property type="match status" value="1"/>
</dbReference>
<accession>A0ABT7NAS0</accession>
<comment type="similarity">
    <text evidence="1">Belongs to the UPF0065 (bug) family.</text>
</comment>
<dbReference type="Pfam" id="PF03401">
    <property type="entry name" value="TctC"/>
    <property type="match status" value="1"/>
</dbReference>
<proteinExistence type="inferred from homology"/>
<evidence type="ECO:0000256" key="2">
    <source>
        <dbReference type="SAM" id="SignalP"/>
    </source>
</evidence>
<gene>
    <name evidence="3" type="ORF">QTH91_11090</name>
</gene>
<organism evidence="3 4">
    <name type="scientific">Variovorax dokdonensis</name>
    <dbReference type="NCBI Taxonomy" id="344883"/>
    <lineage>
        <taxon>Bacteria</taxon>
        <taxon>Pseudomonadati</taxon>
        <taxon>Pseudomonadota</taxon>
        <taxon>Betaproteobacteria</taxon>
        <taxon>Burkholderiales</taxon>
        <taxon>Comamonadaceae</taxon>
        <taxon>Variovorax</taxon>
    </lineage>
</organism>
<dbReference type="InterPro" id="IPR005064">
    <property type="entry name" value="BUG"/>
</dbReference>
<dbReference type="Gene3D" id="3.40.190.10">
    <property type="entry name" value="Periplasmic binding protein-like II"/>
    <property type="match status" value="1"/>
</dbReference>
<dbReference type="EMBL" id="JASZYV010000002">
    <property type="protein sequence ID" value="MDM0045027.1"/>
    <property type="molecule type" value="Genomic_DNA"/>
</dbReference>
<dbReference type="PANTHER" id="PTHR42928">
    <property type="entry name" value="TRICARBOXYLATE-BINDING PROTEIN"/>
    <property type="match status" value="1"/>
</dbReference>
<dbReference type="InterPro" id="IPR042100">
    <property type="entry name" value="Bug_dom1"/>
</dbReference>
<comment type="caution">
    <text evidence="3">The sequence shown here is derived from an EMBL/GenBank/DDBJ whole genome shotgun (WGS) entry which is preliminary data.</text>
</comment>
<reference evidence="3" key="1">
    <citation type="submission" date="2023-06" db="EMBL/GenBank/DDBJ databases">
        <authorList>
            <person name="Jiang Y."/>
            <person name="Liu Q."/>
        </authorList>
    </citation>
    <scope>NUCLEOTIDE SEQUENCE</scope>
    <source>
        <strain evidence="3">CGMCC 1.12089</strain>
    </source>
</reference>
<evidence type="ECO:0000313" key="3">
    <source>
        <dbReference type="EMBL" id="MDM0045027.1"/>
    </source>
</evidence>
<sequence>MKNRIPSFVLAALLVTVSHAYAEYPEKPVRLVVAFPGGTVPDVMARVYAEKIKELWHGQPLLVEPRPGATGTVGAELVARAPADGYTLLLNSSGLMISPWLLKTRFDVFKDLVPLIRTAYTPYLILTSGKLPIKTFDEFIDYAKKHPGQLSCATYGIGSPPHIALELLNREAGVNILHVPYSTTNSLPDTVAGTVDCSIAPPLGQDQYVKSGQVRAIAHTGNAPIALYPDAVPIGKVYPAATVLGWQAIYAPASTPKPIVEKLRSDWSKVLADPIVVQRIRDVGFEPMKDSSIDDATRSMRDEYEKFGDLVKSRGIKVQ</sequence>
<keyword evidence="2" id="KW-0732">Signal</keyword>
<evidence type="ECO:0000256" key="1">
    <source>
        <dbReference type="ARBA" id="ARBA00006987"/>
    </source>
</evidence>
<feature type="chain" id="PRO_5046705425" evidence="2">
    <location>
        <begin position="23"/>
        <end position="319"/>
    </location>
</feature>
<dbReference type="RefSeq" id="WP_286660133.1">
    <property type="nucleotide sequence ID" value="NZ_JASZYV010000002.1"/>
</dbReference>
<evidence type="ECO:0000313" key="4">
    <source>
        <dbReference type="Proteomes" id="UP001174908"/>
    </source>
</evidence>
<feature type="signal peptide" evidence="2">
    <location>
        <begin position="1"/>
        <end position="22"/>
    </location>
</feature>
<name>A0ABT7NAS0_9BURK</name>
<protein>
    <submittedName>
        <fullName evidence="3">Tripartite tricarboxylate transporter substrate binding protein</fullName>
    </submittedName>
</protein>
<dbReference type="Proteomes" id="UP001174908">
    <property type="component" value="Unassembled WGS sequence"/>
</dbReference>
<dbReference type="CDD" id="cd07012">
    <property type="entry name" value="PBP2_Bug_TTT"/>
    <property type="match status" value="1"/>
</dbReference>
<keyword evidence="4" id="KW-1185">Reference proteome</keyword>
<dbReference type="PIRSF" id="PIRSF017082">
    <property type="entry name" value="YflP"/>
    <property type="match status" value="1"/>
</dbReference>